<evidence type="ECO:0000256" key="1">
    <source>
        <dbReference type="ARBA" id="ARBA00009437"/>
    </source>
</evidence>
<dbReference type="PRINTS" id="PR00039">
    <property type="entry name" value="HTHLYSR"/>
</dbReference>
<evidence type="ECO:0000259" key="5">
    <source>
        <dbReference type="PROSITE" id="PS50931"/>
    </source>
</evidence>
<dbReference type="SUPFAM" id="SSF46785">
    <property type="entry name" value="Winged helix' DNA-binding domain"/>
    <property type="match status" value="1"/>
</dbReference>
<dbReference type="Pfam" id="PF00126">
    <property type="entry name" value="HTH_1"/>
    <property type="match status" value="1"/>
</dbReference>
<dbReference type="RefSeq" id="WP_191246261.1">
    <property type="nucleotide sequence ID" value="NZ_BNAU01000004.1"/>
</dbReference>
<keyword evidence="3" id="KW-0238">DNA-binding</keyword>
<organism evidence="6 7">
    <name type="scientific">Amycolatopsis deserti</name>
    <dbReference type="NCBI Taxonomy" id="185696"/>
    <lineage>
        <taxon>Bacteria</taxon>
        <taxon>Bacillati</taxon>
        <taxon>Actinomycetota</taxon>
        <taxon>Actinomycetes</taxon>
        <taxon>Pseudonocardiales</taxon>
        <taxon>Pseudonocardiaceae</taxon>
        <taxon>Amycolatopsis</taxon>
    </lineage>
</organism>
<keyword evidence="4" id="KW-0804">Transcription</keyword>
<proteinExistence type="inferred from homology"/>
<dbReference type="Gene3D" id="1.10.10.10">
    <property type="entry name" value="Winged helix-like DNA-binding domain superfamily/Winged helix DNA-binding domain"/>
    <property type="match status" value="1"/>
</dbReference>
<comment type="caution">
    <text evidence="6">The sequence shown here is derived from an EMBL/GenBank/DDBJ whole genome shotgun (WGS) entry which is preliminary data.</text>
</comment>
<dbReference type="InterPro" id="IPR005119">
    <property type="entry name" value="LysR_subst-bd"/>
</dbReference>
<evidence type="ECO:0000313" key="6">
    <source>
        <dbReference type="EMBL" id="GHF04013.1"/>
    </source>
</evidence>
<accession>A0ABQ3J816</accession>
<dbReference type="InterPro" id="IPR000847">
    <property type="entry name" value="LysR_HTH_N"/>
</dbReference>
<evidence type="ECO:0000256" key="3">
    <source>
        <dbReference type="ARBA" id="ARBA00023125"/>
    </source>
</evidence>
<dbReference type="InterPro" id="IPR036390">
    <property type="entry name" value="WH_DNA-bd_sf"/>
</dbReference>
<dbReference type="PROSITE" id="PS50931">
    <property type="entry name" value="HTH_LYSR"/>
    <property type="match status" value="1"/>
</dbReference>
<evidence type="ECO:0000256" key="2">
    <source>
        <dbReference type="ARBA" id="ARBA00023015"/>
    </source>
</evidence>
<gene>
    <name evidence="6" type="ORF">GCM10017786_42250</name>
</gene>
<evidence type="ECO:0000256" key="4">
    <source>
        <dbReference type="ARBA" id="ARBA00023163"/>
    </source>
</evidence>
<keyword evidence="2" id="KW-0805">Transcription regulation</keyword>
<evidence type="ECO:0000313" key="7">
    <source>
        <dbReference type="Proteomes" id="UP000605897"/>
    </source>
</evidence>
<dbReference type="PANTHER" id="PTHR30346">
    <property type="entry name" value="TRANSCRIPTIONAL DUAL REGULATOR HCAR-RELATED"/>
    <property type="match status" value="1"/>
</dbReference>
<reference evidence="7" key="1">
    <citation type="journal article" date="2019" name="Int. J. Syst. Evol. Microbiol.">
        <title>The Global Catalogue of Microorganisms (GCM) 10K type strain sequencing project: providing services to taxonomists for standard genome sequencing and annotation.</title>
        <authorList>
            <consortium name="The Broad Institute Genomics Platform"/>
            <consortium name="The Broad Institute Genome Sequencing Center for Infectious Disease"/>
            <person name="Wu L."/>
            <person name="Ma J."/>
        </authorList>
    </citation>
    <scope>NUCLEOTIDE SEQUENCE [LARGE SCALE GENOMIC DNA]</scope>
    <source>
        <strain evidence="7">CGMCC 4.7677</strain>
    </source>
</reference>
<sequence>MELRQLRYFLAVAEELHFGRAAERMHIVQSAVSQQVRRLERELGVDLFDRTTRTVRLTEAGHRFLPHAREVVAAEERALDAMRSVRAERDATLRLGTSDGLGERLDRLLAEYARRAPRSQLELVHASTEERLRRVRSGELDGAIVRGRWTWPGLRMIEVWTDEVLAALPAGLFAGADVALAELAGLPLRLSGRARNPRLYDLVVGACHEAGFEPVFGPEFTTAQDTLAAIAFGRGAWTVFYEPHASQLPIPGVEFRRLRPALRMPAFLAVAASRPAPKALIAAARG</sequence>
<keyword evidence="7" id="KW-1185">Reference proteome</keyword>
<dbReference type="SUPFAM" id="SSF53850">
    <property type="entry name" value="Periplasmic binding protein-like II"/>
    <property type="match status" value="1"/>
</dbReference>
<name>A0ABQ3J816_9PSEU</name>
<dbReference type="Pfam" id="PF03466">
    <property type="entry name" value="LysR_substrate"/>
    <property type="match status" value="1"/>
</dbReference>
<dbReference type="CDD" id="cd08414">
    <property type="entry name" value="PBP2_LTTR_aromatics_like"/>
    <property type="match status" value="1"/>
</dbReference>
<dbReference type="Proteomes" id="UP000605897">
    <property type="component" value="Unassembled WGS sequence"/>
</dbReference>
<dbReference type="PANTHER" id="PTHR30346:SF0">
    <property type="entry name" value="HCA OPERON TRANSCRIPTIONAL ACTIVATOR HCAR"/>
    <property type="match status" value="1"/>
</dbReference>
<dbReference type="InterPro" id="IPR036388">
    <property type="entry name" value="WH-like_DNA-bd_sf"/>
</dbReference>
<dbReference type="Gene3D" id="3.40.190.10">
    <property type="entry name" value="Periplasmic binding protein-like II"/>
    <property type="match status" value="2"/>
</dbReference>
<comment type="similarity">
    <text evidence="1">Belongs to the LysR transcriptional regulatory family.</text>
</comment>
<feature type="domain" description="HTH lysR-type" evidence="5">
    <location>
        <begin position="1"/>
        <end position="58"/>
    </location>
</feature>
<dbReference type="EMBL" id="BNAU01000004">
    <property type="protein sequence ID" value="GHF04013.1"/>
    <property type="molecule type" value="Genomic_DNA"/>
</dbReference>
<protein>
    <submittedName>
        <fullName evidence="6">LysR family transcriptional regulator</fullName>
    </submittedName>
</protein>